<evidence type="ECO:0000313" key="11">
    <source>
        <dbReference type="EMBL" id="MFC3052771.1"/>
    </source>
</evidence>
<evidence type="ECO:0000256" key="4">
    <source>
        <dbReference type="ARBA" id="ARBA00022519"/>
    </source>
</evidence>
<feature type="transmembrane region" description="Helical" evidence="9">
    <location>
        <begin position="32"/>
        <end position="52"/>
    </location>
</feature>
<accession>A0ABV7D765</accession>
<keyword evidence="6" id="KW-0653">Protein transport</keyword>
<protein>
    <submittedName>
        <fullName evidence="11">Type II secretion system protein N</fullName>
    </submittedName>
</protein>
<dbReference type="InterPro" id="IPR024961">
    <property type="entry name" value="T2SS_GspC_N"/>
</dbReference>
<name>A0ABV7D765_9PROT</name>
<keyword evidence="2" id="KW-0813">Transport</keyword>
<dbReference type="Gene3D" id="2.30.30.830">
    <property type="match status" value="1"/>
</dbReference>
<proteinExistence type="predicted"/>
<evidence type="ECO:0000256" key="2">
    <source>
        <dbReference type="ARBA" id="ARBA00022448"/>
    </source>
</evidence>
<evidence type="ECO:0000313" key="12">
    <source>
        <dbReference type="Proteomes" id="UP001595444"/>
    </source>
</evidence>
<comment type="subcellular location">
    <subcellularLocation>
        <location evidence="1">Cell inner membrane</location>
    </subcellularLocation>
</comment>
<sequence length="291" mass="30930">MLIRNKETSGGDHKSDTSTAAKAAHLFTSVPLWLRGLVVCTEIILVLALGYFSAGWITGYQAEENWQMPVVPHAAKGVPLHSKAPAAISGFDPFYRTIVQKAATGKAAPESSMKIAIFGLRTDKNGGGSAILKVGDDPQQLVQLGGAIKPGVTLTGIFNDRIEISRSGVRETVYMYPASARKTPQPQGLSTSNGRSVAGAELAGLVQGLALTPAYSGGRIAGFQVGIAASDPSLQALSLEPDDIVLSVNDIALVSFERLTELADELNGVRRVSFTYERRGEKRVQTIPVVW</sequence>
<evidence type="ECO:0000256" key="9">
    <source>
        <dbReference type="SAM" id="Phobius"/>
    </source>
</evidence>
<keyword evidence="4" id="KW-0997">Cell inner membrane</keyword>
<dbReference type="Gene3D" id="2.30.42.10">
    <property type="match status" value="1"/>
</dbReference>
<evidence type="ECO:0000256" key="6">
    <source>
        <dbReference type="ARBA" id="ARBA00022927"/>
    </source>
</evidence>
<dbReference type="Proteomes" id="UP001595444">
    <property type="component" value="Unassembled WGS sequence"/>
</dbReference>
<keyword evidence="8 9" id="KW-0472">Membrane</keyword>
<evidence type="ECO:0000259" key="10">
    <source>
        <dbReference type="Pfam" id="PF11356"/>
    </source>
</evidence>
<keyword evidence="12" id="KW-1185">Reference proteome</keyword>
<dbReference type="SUPFAM" id="SSF50156">
    <property type="entry name" value="PDZ domain-like"/>
    <property type="match status" value="1"/>
</dbReference>
<evidence type="ECO:0000256" key="3">
    <source>
        <dbReference type="ARBA" id="ARBA00022475"/>
    </source>
</evidence>
<organism evidence="11 12">
    <name type="scientific">Kordiimonas pumila</name>
    <dbReference type="NCBI Taxonomy" id="2161677"/>
    <lineage>
        <taxon>Bacteria</taxon>
        <taxon>Pseudomonadati</taxon>
        <taxon>Pseudomonadota</taxon>
        <taxon>Alphaproteobacteria</taxon>
        <taxon>Kordiimonadales</taxon>
        <taxon>Kordiimonadaceae</taxon>
        <taxon>Kordiimonas</taxon>
    </lineage>
</organism>
<dbReference type="Pfam" id="PF11356">
    <property type="entry name" value="T2SSC"/>
    <property type="match status" value="1"/>
</dbReference>
<evidence type="ECO:0000256" key="7">
    <source>
        <dbReference type="ARBA" id="ARBA00022989"/>
    </source>
</evidence>
<feature type="domain" description="Type II secretion system protein GspC N-terminal" evidence="10">
    <location>
        <begin position="81"/>
        <end position="174"/>
    </location>
</feature>
<reference evidence="12" key="1">
    <citation type="journal article" date="2019" name="Int. J. Syst. Evol. Microbiol.">
        <title>The Global Catalogue of Microorganisms (GCM) 10K type strain sequencing project: providing services to taxonomists for standard genome sequencing and annotation.</title>
        <authorList>
            <consortium name="The Broad Institute Genomics Platform"/>
            <consortium name="The Broad Institute Genome Sequencing Center for Infectious Disease"/>
            <person name="Wu L."/>
            <person name="Ma J."/>
        </authorList>
    </citation>
    <scope>NUCLEOTIDE SEQUENCE [LARGE SCALE GENOMIC DNA]</scope>
    <source>
        <strain evidence="12">KCTC 62164</strain>
    </source>
</reference>
<dbReference type="EMBL" id="JBHRSL010000010">
    <property type="protein sequence ID" value="MFC3052771.1"/>
    <property type="molecule type" value="Genomic_DNA"/>
</dbReference>
<gene>
    <name evidence="11" type="ORF">ACFOKA_12725</name>
</gene>
<dbReference type="RefSeq" id="WP_194213581.1">
    <property type="nucleotide sequence ID" value="NZ_CP061205.1"/>
</dbReference>
<keyword evidence="7 9" id="KW-1133">Transmembrane helix</keyword>
<keyword evidence="3" id="KW-1003">Cell membrane</keyword>
<comment type="caution">
    <text evidence="11">The sequence shown here is derived from an EMBL/GenBank/DDBJ whole genome shotgun (WGS) entry which is preliminary data.</text>
</comment>
<evidence type="ECO:0000256" key="5">
    <source>
        <dbReference type="ARBA" id="ARBA00022692"/>
    </source>
</evidence>
<evidence type="ECO:0000256" key="8">
    <source>
        <dbReference type="ARBA" id="ARBA00023136"/>
    </source>
</evidence>
<keyword evidence="5 9" id="KW-0812">Transmembrane</keyword>
<dbReference type="InterPro" id="IPR036034">
    <property type="entry name" value="PDZ_sf"/>
</dbReference>
<evidence type="ECO:0000256" key="1">
    <source>
        <dbReference type="ARBA" id="ARBA00004533"/>
    </source>
</evidence>